<dbReference type="InterPro" id="IPR009956">
    <property type="entry name" value="Post-segregation_anti-tox_CcdA"/>
</dbReference>
<keyword evidence="1" id="KW-1277">Toxin-antitoxin system</keyword>
<dbReference type="Pfam" id="PF07362">
    <property type="entry name" value="CcdA"/>
    <property type="match status" value="1"/>
</dbReference>
<organism evidence="2 3">
    <name type="scientific">Microvirga terrae</name>
    <dbReference type="NCBI Taxonomy" id="2740529"/>
    <lineage>
        <taxon>Bacteria</taxon>
        <taxon>Pseudomonadati</taxon>
        <taxon>Pseudomonadota</taxon>
        <taxon>Alphaproteobacteria</taxon>
        <taxon>Hyphomicrobiales</taxon>
        <taxon>Methylobacteriaceae</taxon>
        <taxon>Microvirga</taxon>
    </lineage>
</organism>
<evidence type="ECO:0000313" key="2">
    <source>
        <dbReference type="EMBL" id="UVF19927.1"/>
    </source>
</evidence>
<evidence type="ECO:0000256" key="1">
    <source>
        <dbReference type="ARBA" id="ARBA00022649"/>
    </source>
</evidence>
<dbReference type="EMBL" id="CP102845">
    <property type="protein sequence ID" value="UVF19927.1"/>
    <property type="molecule type" value="Genomic_DNA"/>
</dbReference>
<name>A0ABY5RVW6_9HYPH</name>
<sequence length="81" mass="9110">MSKPLGAARDRRPTNVTLPVELVAEAKALNINVSQACESGLARSVAQARQARWLADNRDAIEAYNRMVERDELPLDQFRQF</sequence>
<evidence type="ECO:0000313" key="3">
    <source>
        <dbReference type="Proteomes" id="UP001017257"/>
    </source>
</evidence>
<dbReference type="Proteomes" id="UP001017257">
    <property type="component" value="Chromosome"/>
</dbReference>
<protein>
    <submittedName>
        <fullName evidence="2">Type II toxin-antitoxin system CcdA family antitoxin</fullName>
    </submittedName>
</protein>
<accession>A0ABY5RVW6</accession>
<gene>
    <name evidence="2" type="ORF">HPT29_001880</name>
</gene>
<reference evidence="2" key="1">
    <citation type="submission" date="2022-08" db="EMBL/GenBank/DDBJ databases">
        <title>Microvirga terrae sp. nov., isolated from soil.</title>
        <authorList>
            <person name="Kim K.H."/>
            <person name="Seo Y.L."/>
            <person name="Kim J.M."/>
            <person name="Lee J.K."/>
            <person name="Han D.M."/>
            <person name="Jeon C.O."/>
        </authorList>
    </citation>
    <scope>NUCLEOTIDE SEQUENCE</scope>
    <source>
        <strain evidence="2">R24</strain>
    </source>
</reference>
<keyword evidence="3" id="KW-1185">Reference proteome</keyword>
<dbReference type="RefSeq" id="WP_173949061.1">
    <property type="nucleotide sequence ID" value="NZ_CP102845.1"/>
</dbReference>
<proteinExistence type="predicted"/>